<dbReference type="EMBL" id="BMRB01000002">
    <property type="protein sequence ID" value="GGS34004.1"/>
    <property type="molecule type" value="Genomic_DNA"/>
</dbReference>
<evidence type="ECO:0000256" key="1">
    <source>
        <dbReference type="SAM" id="Phobius"/>
    </source>
</evidence>
<proteinExistence type="predicted"/>
<feature type="transmembrane region" description="Helical" evidence="1">
    <location>
        <begin position="589"/>
        <end position="609"/>
    </location>
</feature>
<sequence length="705" mass="76029">MWRKVRVVSVVVFCVAVAAILLLFLPDGELDRGDKVASVISMVTACVTLVTMLISAPPQEKRPVAPGAVADVLANAVRAQWETEERIRRVHDPFPLPFRWSVVDDETTDHWQNINRAHDDDSPLDLAGRDDVVAVFRRVPSGRLVVLGAAGAGKTILASRFTLPLLDQRAPGDPVPVIFPLGSWDPMSAPLRDWLAEQLIADYPMLSAADDSGGTLAARLLADRLVLPVLDGLDEVPEGIRGAVVTRINRGVLPGDRFLLTSRPDEFRAAAADPLASAAVVRLDRLTIDDVAGYLPLTTRKGRDTRTKWHPVLAHARRSGIDSALSEVLSTPLMVALARAVFSDTAADPARLLAVSSPDTRTTRELIEDRLLAGFVPAVYSDDLTEATAARARRHLAFLARHSLRLRTQDIAWWRLVTAVPRTVVGAVAGLVITAATWLGAGFPGWAGHWPDGGGRQAWLVATLIAGAATGLAGGLIVGQGRGIRLTPARVRLRMRGRARQIGARLLRSLTTWRNLAWFAVWTVGGLLFGVVASLSGRDGGVLLVGLAAGLFCGAALWFVVSFVRALGVPVTPTETTSPADLLRTDRRTALRQGLAVGVGGSAVFWLMLRLAMEPAFGTPFAVVFPGGLWVLGTATMAVLGLLIWMLFVTVWGPWLVARTWLSLTGKLPWPVMGFLVDAHRRGVLRQAGGVYQFRHARLRDHLAG</sequence>
<feature type="transmembrane region" description="Helical" evidence="1">
    <location>
        <begin position="7"/>
        <end position="25"/>
    </location>
</feature>
<keyword evidence="1" id="KW-1133">Transmembrane helix</keyword>
<accession>A0A918LDZ3</accession>
<dbReference type="SUPFAM" id="SSF52540">
    <property type="entry name" value="P-loop containing nucleoside triphosphate hydrolases"/>
    <property type="match status" value="1"/>
</dbReference>
<feature type="transmembrane region" description="Helical" evidence="1">
    <location>
        <begin position="542"/>
        <end position="568"/>
    </location>
</feature>
<feature type="transmembrane region" description="Helical" evidence="1">
    <location>
        <begin position="458"/>
        <end position="478"/>
    </location>
</feature>
<feature type="transmembrane region" description="Helical" evidence="1">
    <location>
        <begin position="516"/>
        <end position="536"/>
    </location>
</feature>
<reference evidence="3" key="1">
    <citation type="journal article" date="2014" name="Int. J. Syst. Evol. Microbiol.">
        <title>Complete genome sequence of Corynebacterium casei LMG S-19264T (=DSM 44701T), isolated from a smear-ripened cheese.</title>
        <authorList>
            <consortium name="US DOE Joint Genome Institute (JGI-PGF)"/>
            <person name="Walter F."/>
            <person name="Albersmeier A."/>
            <person name="Kalinowski J."/>
            <person name="Ruckert C."/>
        </authorList>
    </citation>
    <scope>NUCLEOTIDE SEQUENCE</scope>
    <source>
        <strain evidence="3">JCM 3276</strain>
    </source>
</reference>
<feature type="transmembrane region" description="Helical" evidence="1">
    <location>
        <begin position="37"/>
        <end position="56"/>
    </location>
</feature>
<keyword evidence="1" id="KW-0472">Membrane</keyword>
<keyword evidence="4" id="KW-1185">Reference proteome</keyword>
<dbReference type="InterPro" id="IPR007111">
    <property type="entry name" value="NACHT_NTPase"/>
</dbReference>
<feature type="transmembrane region" description="Helical" evidence="1">
    <location>
        <begin position="424"/>
        <end position="446"/>
    </location>
</feature>
<name>A0A918LDZ3_9PSEU</name>
<dbReference type="PROSITE" id="PS50837">
    <property type="entry name" value="NACHT"/>
    <property type="match status" value="1"/>
</dbReference>
<evidence type="ECO:0000313" key="4">
    <source>
        <dbReference type="Proteomes" id="UP000660680"/>
    </source>
</evidence>
<reference evidence="3" key="2">
    <citation type="submission" date="2020-09" db="EMBL/GenBank/DDBJ databases">
        <authorList>
            <person name="Sun Q."/>
            <person name="Ohkuma M."/>
        </authorList>
    </citation>
    <scope>NUCLEOTIDE SEQUENCE</scope>
    <source>
        <strain evidence="3">JCM 3276</strain>
    </source>
</reference>
<dbReference type="InterPro" id="IPR027417">
    <property type="entry name" value="P-loop_NTPase"/>
</dbReference>
<dbReference type="AlphaFoldDB" id="A0A918LDZ3"/>
<keyword evidence="1" id="KW-0812">Transmembrane</keyword>
<evidence type="ECO:0000259" key="2">
    <source>
        <dbReference type="PROSITE" id="PS50837"/>
    </source>
</evidence>
<dbReference type="Pfam" id="PF05729">
    <property type="entry name" value="NACHT"/>
    <property type="match status" value="1"/>
</dbReference>
<dbReference type="Proteomes" id="UP000660680">
    <property type="component" value="Unassembled WGS sequence"/>
</dbReference>
<feature type="domain" description="NACHT" evidence="2">
    <location>
        <begin position="142"/>
        <end position="265"/>
    </location>
</feature>
<protein>
    <recommendedName>
        <fullName evidence="2">NACHT domain-containing protein</fullName>
    </recommendedName>
</protein>
<dbReference type="Gene3D" id="3.40.50.300">
    <property type="entry name" value="P-loop containing nucleotide triphosphate hydrolases"/>
    <property type="match status" value="1"/>
</dbReference>
<comment type="caution">
    <text evidence="3">The sequence shown here is derived from an EMBL/GenBank/DDBJ whole genome shotgun (WGS) entry which is preliminary data.</text>
</comment>
<organism evidence="3 4">
    <name type="scientific">Actinokineospora fastidiosa</name>
    <dbReference type="NCBI Taxonomy" id="1816"/>
    <lineage>
        <taxon>Bacteria</taxon>
        <taxon>Bacillati</taxon>
        <taxon>Actinomycetota</taxon>
        <taxon>Actinomycetes</taxon>
        <taxon>Pseudonocardiales</taxon>
        <taxon>Pseudonocardiaceae</taxon>
        <taxon>Actinokineospora</taxon>
    </lineage>
</organism>
<evidence type="ECO:0000313" key="3">
    <source>
        <dbReference type="EMBL" id="GGS34004.1"/>
    </source>
</evidence>
<gene>
    <name evidence="3" type="ORF">GCM10010171_30430</name>
</gene>
<feature type="transmembrane region" description="Helical" evidence="1">
    <location>
        <begin position="629"/>
        <end position="657"/>
    </location>
</feature>